<proteinExistence type="predicted"/>
<evidence type="ECO:0000259" key="1">
    <source>
        <dbReference type="SMART" id="SM00933"/>
    </source>
</evidence>
<organism evidence="2 3">
    <name type="scientific">Almyronema epifaneia S1</name>
    <dbReference type="NCBI Taxonomy" id="2991925"/>
    <lineage>
        <taxon>Bacteria</taxon>
        <taxon>Bacillati</taxon>
        <taxon>Cyanobacteriota</taxon>
        <taxon>Cyanophyceae</taxon>
        <taxon>Nodosilineales</taxon>
        <taxon>Nodosilineaceae</taxon>
        <taxon>Almyronema</taxon>
        <taxon>Almyronema epifaneia</taxon>
    </lineage>
</organism>
<dbReference type="RefSeq" id="WP_377962468.1">
    <property type="nucleotide sequence ID" value="NZ_JBHZOL010000031.1"/>
</dbReference>
<gene>
    <name evidence="2" type="ORF">ACFVKH_04915</name>
</gene>
<evidence type="ECO:0000313" key="3">
    <source>
        <dbReference type="Proteomes" id="UP001600165"/>
    </source>
</evidence>
<sequence length="390" mass="44921">MPLKPNDILQQLNAKQAQFADFDQRTLKLLQTYQAALVELSQRDPVALQKAIERLPSYCGAIPLEPLTQSDRGIIRENLQWNNREESLAWAKAQIAGVATFAVDGSQIFPSKDISLLVALVQIGWYENLHVETGIYSKDIQTEIMTPADLSVGDRRELIDRKVNMKRFGMETERLVRYMEERQGCDRCLVFFDGALAASFAELLDDESRQFYVNQLTQLLRTSQRCQVPLVGYVDTSYGRDLTAMLRHLAHLPEAGALRDAQIVNRLMQDRWGDRTPLYRCDSSILKYYCEQHDQVTFTYLKSTLDGFPARLELPRWIYETGRLDQVLNWVRAEVVIGGGYPYAIETADQTAVLQARDRQIFYRILQTWTETNGLNLRLSRKMVSKARRR</sequence>
<comment type="caution">
    <text evidence="2">The sequence shown here is derived from an EMBL/GenBank/DDBJ whole genome shotgun (WGS) entry which is preliminary data.</text>
</comment>
<feature type="domain" description="NurA" evidence="1">
    <location>
        <begin position="98"/>
        <end position="354"/>
    </location>
</feature>
<dbReference type="Proteomes" id="UP001600165">
    <property type="component" value="Unassembled WGS sequence"/>
</dbReference>
<dbReference type="EMBL" id="JBHZOL010000031">
    <property type="protein sequence ID" value="MFE4105607.1"/>
    <property type="molecule type" value="Genomic_DNA"/>
</dbReference>
<dbReference type="SMART" id="SM00933">
    <property type="entry name" value="NurA"/>
    <property type="match status" value="1"/>
</dbReference>
<keyword evidence="3" id="KW-1185">Reference proteome</keyword>
<accession>A0ABW6ICZ1</accession>
<name>A0ABW6ICZ1_9CYAN</name>
<dbReference type="InterPro" id="IPR018977">
    <property type="entry name" value="NurA_domain"/>
</dbReference>
<evidence type="ECO:0000313" key="2">
    <source>
        <dbReference type="EMBL" id="MFE4105607.1"/>
    </source>
</evidence>
<protein>
    <submittedName>
        <fullName evidence="2">DNA double-strand break repair nuclease NurA</fullName>
    </submittedName>
</protein>
<reference evidence="2 3" key="1">
    <citation type="submission" date="2024-10" db="EMBL/GenBank/DDBJ databases">
        <authorList>
            <person name="Ratan Roy A."/>
            <person name="Morales Sandoval P.H."/>
            <person name="De Los Santos Villalobos S."/>
            <person name="Chakraborty S."/>
            <person name="Mukherjee J."/>
        </authorList>
    </citation>
    <scope>NUCLEOTIDE SEQUENCE [LARGE SCALE GENOMIC DNA]</scope>
    <source>
        <strain evidence="2 3">S1</strain>
    </source>
</reference>
<dbReference type="Pfam" id="PF09376">
    <property type="entry name" value="NurA"/>
    <property type="match status" value="1"/>
</dbReference>